<name>A0A0T8FKH7_STREE</name>
<sequence length="391" mass="46563">MLSLDQIHLLLNTPEDEFHDFKQKWHHSKTKLVRDILNFVNTSHHEDCYIIFGIDNITLDIIGVNNDDNRRNEEDLTDLLHKLFISTNNQIKISIQTETIDNKEIDILIIHDTDKVPVFLTKDYKPKKDTALPKGLIYARNGSVNTPKDSSAPFELINELFQKFNHTDLNIKEQYFHVLKDYKNWFFIENEDGRFFIYNPNPDFYIKLNDDDANRFKTMSYSLNQYQTNIDWQLVQLRYRHLTIDECMAMYLDQGNCLVPSPEVESFKIDYQETIYYHCLYKNTLKYQLLKVFSSIPGLEKYPLTRFKNSIVIYDTKLELKKTHNLINSKFSSKDIVNQLEVTEKDFDFYYKKARHKNPDYSIQENQVNLTELNLVRLLKSFQKTYLDNPL</sequence>
<feature type="domain" description="Schlafen AlbA-2" evidence="1">
    <location>
        <begin position="15"/>
        <end position="147"/>
    </location>
</feature>
<gene>
    <name evidence="2" type="ORF">NCTC13734_01318</name>
    <name evidence="3" type="ORF">SAMEA2627268_02022</name>
    <name evidence="4" type="ORF">SAMEA2696453_01018</name>
</gene>
<reference evidence="2 5" key="1">
    <citation type="submission" date="2018-06" db="EMBL/GenBank/DDBJ databases">
        <authorList>
            <consortium name="Pathogen Informatics"/>
            <person name="Doyle S."/>
        </authorList>
    </citation>
    <scope>NUCLEOTIDE SEQUENCE [LARGE SCALE GENOMIC DNA]</scope>
    <source>
        <strain evidence="2 5">NCTC13734</strain>
    </source>
</reference>
<dbReference type="EMBL" id="UHFW01000006">
    <property type="protein sequence ID" value="SUN87120.1"/>
    <property type="molecule type" value="Genomic_DNA"/>
</dbReference>
<dbReference type="EMBL" id="CAAQRO010000019">
    <property type="protein sequence ID" value="VMD02684.1"/>
    <property type="molecule type" value="Genomic_DNA"/>
</dbReference>
<evidence type="ECO:0000313" key="2">
    <source>
        <dbReference type="EMBL" id="SUN87120.1"/>
    </source>
</evidence>
<dbReference type="Proteomes" id="UP000311381">
    <property type="component" value="Unassembled WGS sequence"/>
</dbReference>
<protein>
    <submittedName>
        <fullName evidence="3">Abi-alpha protein</fullName>
    </submittedName>
</protein>
<dbReference type="Pfam" id="PF04326">
    <property type="entry name" value="SLFN_AlbA_2"/>
    <property type="match status" value="1"/>
</dbReference>
<evidence type="ECO:0000313" key="7">
    <source>
        <dbReference type="Proteomes" id="UP000312530"/>
    </source>
</evidence>
<dbReference type="Proteomes" id="UP000312530">
    <property type="component" value="Unassembled WGS sequence"/>
</dbReference>
<evidence type="ECO:0000313" key="3">
    <source>
        <dbReference type="EMBL" id="VMD02684.1"/>
    </source>
</evidence>
<evidence type="ECO:0000313" key="5">
    <source>
        <dbReference type="Proteomes" id="UP000254854"/>
    </source>
</evidence>
<dbReference type="Proteomes" id="UP000254854">
    <property type="component" value="Unassembled WGS sequence"/>
</dbReference>
<organism evidence="3 6">
    <name type="scientific">Streptococcus pneumoniae</name>
    <dbReference type="NCBI Taxonomy" id="1313"/>
    <lineage>
        <taxon>Bacteria</taxon>
        <taxon>Bacillati</taxon>
        <taxon>Bacillota</taxon>
        <taxon>Bacilli</taxon>
        <taxon>Lactobacillales</taxon>
        <taxon>Streptococcaceae</taxon>
        <taxon>Streptococcus</taxon>
    </lineage>
</organism>
<dbReference type="Gene3D" id="3.30.950.30">
    <property type="entry name" value="Schlafen, AAA domain"/>
    <property type="match status" value="1"/>
</dbReference>
<accession>A0A0T8FKH7</accession>
<reference evidence="6 7" key="2">
    <citation type="submission" date="2019-04" db="EMBL/GenBank/DDBJ databases">
        <authorList>
            <consortium name="Pathogen Informatics"/>
        </authorList>
    </citation>
    <scope>NUCLEOTIDE SEQUENCE [LARGE SCALE GENOMIC DNA]</scope>
    <source>
        <strain evidence="6 7">GPSC47</strain>
    </source>
</reference>
<dbReference type="RefSeq" id="WP_050198961.1">
    <property type="nucleotide sequence ID" value="NZ_CFCC01000006.1"/>
</dbReference>
<dbReference type="EMBL" id="CAAULE010000006">
    <property type="protein sequence ID" value="VOG80167.1"/>
    <property type="molecule type" value="Genomic_DNA"/>
</dbReference>
<evidence type="ECO:0000259" key="1">
    <source>
        <dbReference type="Pfam" id="PF04326"/>
    </source>
</evidence>
<dbReference type="InterPro" id="IPR038461">
    <property type="entry name" value="Schlafen_AlbA_2_dom_sf"/>
</dbReference>
<evidence type="ECO:0000313" key="6">
    <source>
        <dbReference type="Proteomes" id="UP000311381"/>
    </source>
</evidence>
<dbReference type="AlphaFoldDB" id="A0A0T8FKH7"/>
<evidence type="ECO:0000313" key="4">
    <source>
        <dbReference type="EMBL" id="VOG80167.1"/>
    </source>
</evidence>
<proteinExistence type="predicted"/>
<dbReference type="InterPro" id="IPR007421">
    <property type="entry name" value="Schlafen_AlbA_2_dom"/>
</dbReference>